<evidence type="ECO:0000313" key="1">
    <source>
        <dbReference type="EMBL" id="CAG5016823.1"/>
    </source>
</evidence>
<dbReference type="EMBL" id="CAJRAF010000004">
    <property type="protein sequence ID" value="CAG5016823.1"/>
    <property type="molecule type" value="Genomic_DNA"/>
</dbReference>
<protein>
    <submittedName>
        <fullName evidence="1">Uncharacterized protein</fullName>
    </submittedName>
</protein>
<dbReference type="AlphaFoldDB" id="A0A916N8K1"/>
<comment type="caution">
    <text evidence="1">The sequence shown here is derived from an EMBL/GenBank/DDBJ whole genome shotgun (WGS) entry which is preliminary data.</text>
</comment>
<evidence type="ECO:0000313" key="2">
    <source>
        <dbReference type="Proteomes" id="UP000680038"/>
    </source>
</evidence>
<accession>A0A916N8K1</accession>
<name>A0A916N8K1_9BACT</name>
<dbReference type="RefSeq" id="WP_215242005.1">
    <property type="nucleotide sequence ID" value="NZ_CAJRAF010000004.1"/>
</dbReference>
<organism evidence="1 2">
    <name type="scientific">Dyadobacter helix</name>
    <dbReference type="NCBI Taxonomy" id="2822344"/>
    <lineage>
        <taxon>Bacteria</taxon>
        <taxon>Pseudomonadati</taxon>
        <taxon>Bacteroidota</taxon>
        <taxon>Cytophagia</taxon>
        <taxon>Cytophagales</taxon>
        <taxon>Spirosomataceae</taxon>
        <taxon>Dyadobacter</taxon>
    </lineage>
</organism>
<keyword evidence="2" id="KW-1185">Reference proteome</keyword>
<proteinExistence type="predicted"/>
<gene>
    <name evidence="1" type="ORF">DYBT9275_05644</name>
</gene>
<reference evidence="1" key="1">
    <citation type="submission" date="2021-04" db="EMBL/GenBank/DDBJ databases">
        <authorList>
            <person name="Rodrigo-Torres L."/>
            <person name="Arahal R. D."/>
            <person name="Lucena T."/>
        </authorList>
    </citation>
    <scope>NUCLEOTIDE SEQUENCE</scope>
    <source>
        <strain evidence="1">CECT 9275</strain>
    </source>
</reference>
<dbReference type="Proteomes" id="UP000680038">
    <property type="component" value="Unassembled WGS sequence"/>
</dbReference>
<sequence length="99" mass="11012">MAKLKFDTGTFNNKFLTASASLDQFDTRSNNFMTSNCNGKAAIRVKCETINANIYLSSWNIQDIISHFAYSGESLPVIPDERLPVFPDERLPVAAGLDH</sequence>